<organism evidence="2 3">
    <name type="scientific">Stylosanthes scabra</name>
    <dbReference type="NCBI Taxonomy" id="79078"/>
    <lineage>
        <taxon>Eukaryota</taxon>
        <taxon>Viridiplantae</taxon>
        <taxon>Streptophyta</taxon>
        <taxon>Embryophyta</taxon>
        <taxon>Tracheophyta</taxon>
        <taxon>Spermatophyta</taxon>
        <taxon>Magnoliopsida</taxon>
        <taxon>eudicotyledons</taxon>
        <taxon>Gunneridae</taxon>
        <taxon>Pentapetalae</taxon>
        <taxon>rosids</taxon>
        <taxon>fabids</taxon>
        <taxon>Fabales</taxon>
        <taxon>Fabaceae</taxon>
        <taxon>Papilionoideae</taxon>
        <taxon>50 kb inversion clade</taxon>
        <taxon>dalbergioids sensu lato</taxon>
        <taxon>Dalbergieae</taxon>
        <taxon>Pterocarpus clade</taxon>
        <taxon>Stylosanthes</taxon>
    </lineage>
</organism>
<keyword evidence="3" id="KW-1185">Reference proteome</keyword>
<accession>A0ABU6QVJ7</accession>
<gene>
    <name evidence="2" type="ORF">PIB30_093146</name>
</gene>
<feature type="region of interest" description="Disordered" evidence="1">
    <location>
        <begin position="29"/>
        <end position="60"/>
    </location>
</feature>
<evidence type="ECO:0000313" key="3">
    <source>
        <dbReference type="Proteomes" id="UP001341840"/>
    </source>
</evidence>
<dbReference type="Proteomes" id="UP001341840">
    <property type="component" value="Unassembled WGS sequence"/>
</dbReference>
<name>A0ABU6QVJ7_9FABA</name>
<feature type="non-terminal residue" evidence="2">
    <location>
        <position position="102"/>
    </location>
</feature>
<protein>
    <submittedName>
        <fullName evidence="2">Uncharacterized protein</fullName>
    </submittedName>
</protein>
<sequence>MWNGCDEGGGLMVFIVGFGGVRDGLGQGGSWEATGHVGPSTRRYGSIMADKPGPTGSPRHHNIVQDEDEALLLRHGRTTRPFSFQRFVGLRKRPLPAVPSGL</sequence>
<evidence type="ECO:0000256" key="1">
    <source>
        <dbReference type="SAM" id="MobiDB-lite"/>
    </source>
</evidence>
<comment type="caution">
    <text evidence="2">The sequence shown here is derived from an EMBL/GenBank/DDBJ whole genome shotgun (WGS) entry which is preliminary data.</text>
</comment>
<dbReference type="EMBL" id="JASCZI010001970">
    <property type="protein sequence ID" value="MED6115694.1"/>
    <property type="molecule type" value="Genomic_DNA"/>
</dbReference>
<reference evidence="2 3" key="1">
    <citation type="journal article" date="2023" name="Plants (Basel)">
        <title>Bridging the Gap: Combining Genomics and Transcriptomics Approaches to Understand Stylosanthes scabra, an Orphan Legume from the Brazilian Caatinga.</title>
        <authorList>
            <person name="Ferreira-Neto J.R.C."/>
            <person name="da Silva M.D."/>
            <person name="Binneck E."/>
            <person name="de Melo N.F."/>
            <person name="da Silva R.H."/>
            <person name="de Melo A.L.T.M."/>
            <person name="Pandolfi V."/>
            <person name="Bustamante F.O."/>
            <person name="Brasileiro-Vidal A.C."/>
            <person name="Benko-Iseppon A.M."/>
        </authorList>
    </citation>
    <scope>NUCLEOTIDE SEQUENCE [LARGE SCALE GENOMIC DNA]</scope>
    <source>
        <tissue evidence="2">Leaves</tissue>
    </source>
</reference>
<proteinExistence type="predicted"/>
<evidence type="ECO:0000313" key="2">
    <source>
        <dbReference type="EMBL" id="MED6115694.1"/>
    </source>
</evidence>